<feature type="transmembrane region" description="Helical" evidence="15">
    <location>
        <begin position="754"/>
        <end position="773"/>
    </location>
</feature>
<comment type="caution">
    <text evidence="17">The sequence shown here is derived from an EMBL/GenBank/DDBJ whole genome shotgun (WGS) entry which is preliminary data.</text>
</comment>
<evidence type="ECO:0000256" key="1">
    <source>
        <dbReference type="ARBA" id="ARBA00004651"/>
    </source>
</evidence>
<dbReference type="GO" id="GO:0005886">
    <property type="term" value="C:plasma membrane"/>
    <property type="evidence" value="ECO:0007669"/>
    <property type="project" value="UniProtKB-SubCell"/>
</dbReference>
<evidence type="ECO:0000256" key="14">
    <source>
        <dbReference type="ARBA" id="ARBA00023136"/>
    </source>
</evidence>
<keyword evidence="12 15" id="KW-1133">Transmembrane helix</keyword>
<keyword evidence="18" id="KW-1185">Reference proteome</keyword>
<comment type="subcellular location">
    <subcellularLocation>
        <location evidence="1">Cell membrane</location>
        <topology evidence="1">Multi-pass membrane protein</topology>
    </subcellularLocation>
</comment>
<keyword evidence="9 15" id="KW-0067">ATP-binding</keyword>
<evidence type="ECO:0000256" key="6">
    <source>
        <dbReference type="ARBA" id="ARBA00022692"/>
    </source>
</evidence>
<dbReference type="InterPro" id="IPR023299">
    <property type="entry name" value="ATPase_P-typ_cyto_dom_N"/>
</dbReference>
<dbReference type="InterPro" id="IPR036163">
    <property type="entry name" value="HMA_dom_sf"/>
</dbReference>
<proteinExistence type="inferred from homology"/>
<dbReference type="PANTHER" id="PTHR43520:SF5">
    <property type="entry name" value="CATION-TRANSPORTING P-TYPE ATPASE-RELATED"/>
    <property type="match status" value="1"/>
</dbReference>
<keyword evidence="7 15" id="KW-0479">Metal-binding</keyword>
<dbReference type="Proteomes" id="UP000544872">
    <property type="component" value="Unassembled WGS sequence"/>
</dbReference>
<dbReference type="EMBL" id="JACIIX010000011">
    <property type="protein sequence ID" value="MBB6211465.1"/>
    <property type="molecule type" value="Genomic_DNA"/>
</dbReference>
<evidence type="ECO:0000256" key="10">
    <source>
        <dbReference type="ARBA" id="ARBA00022842"/>
    </source>
</evidence>
<feature type="transmembrane region" description="Helical" evidence="15">
    <location>
        <begin position="779"/>
        <end position="797"/>
    </location>
</feature>
<keyword evidence="8 15" id="KW-0547">Nucleotide-binding</keyword>
<dbReference type="InterPro" id="IPR001757">
    <property type="entry name" value="P_typ_ATPase"/>
</dbReference>
<dbReference type="AlphaFoldDB" id="A0A7W9ZHC3"/>
<protein>
    <submittedName>
        <fullName evidence="17">Cu2+-exporting ATPase</fullName>
    </submittedName>
</protein>
<dbReference type="NCBIfam" id="TIGR01512">
    <property type="entry name" value="ATPase-IB2_Cd"/>
    <property type="match status" value="1"/>
</dbReference>
<dbReference type="GO" id="GO:0055070">
    <property type="term" value="P:copper ion homeostasis"/>
    <property type="evidence" value="ECO:0007669"/>
    <property type="project" value="TreeGrafter"/>
</dbReference>
<keyword evidence="10" id="KW-0460">Magnesium</keyword>
<dbReference type="PROSITE" id="PS00154">
    <property type="entry name" value="ATPASE_E1_E2"/>
    <property type="match status" value="1"/>
</dbReference>
<reference evidence="17 18" key="1">
    <citation type="submission" date="2020-08" db="EMBL/GenBank/DDBJ databases">
        <title>Genomic Encyclopedia of Type Strains, Phase IV (KMG-IV): sequencing the most valuable type-strain genomes for metagenomic binning, comparative biology and taxonomic classification.</title>
        <authorList>
            <person name="Goeker M."/>
        </authorList>
    </citation>
    <scope>NUCLEOTIDE SEQUENCE [LARGE SCALE GENOMIC DNA]</scope>
    <source>
        <strain evidence="17 18">DSM 11590</strain>
    </source>
</reference>
<feature type="transmembrane region" description="Helical" evidence="15">
    <location>
        <begin position="181"/>
        <end position="203"/>
    </location>
</feature>
<keyword evidence="3" id="KW-0813">Transport</keyword>
<evidence type="ECO:0000256" key="12">
    <source>
        <dbReference type="ARBA" id="ARBA00022989"/>
    </source>
</evidence>
<name>A0A7W9ZHC3_NOVIT</name>
<dbReference type="InterPro" id="IPR008250">
    <property type="entry name" value="ATPase_P-typ_transduc_dom_A_sf"/>
</dbReference>
<dbReference type="Gene3D" id="3.40.50.1000">
    <property type="entry name" value="HAD superfamily/HAD-like"/>
    <property type="match status" value="1"/>
</dbReference>
<dbReference type="InterPro" id="IPR023298">
    <property type="entry name" value="ATPase_P-typ_TM_dom_sf"/>
</dbReference>
<dbReference type="NCBIfam" id="TIGR01525">
    <property type="entry name" value="ATPase-IB_hvy"/>
    <property type="match status" value="1"/>
</dbReference>
<feature type="transmembrane region" description="Helical" evidence="15">
    <location>
        <begin position="429"/>
        <end position="448"/>
    </location>
</feature>
<dbReference type="GO" id="GO:0005507">
    <property type="term" value="F:copper ion binding"/>
    <property type="evidence" value="ECO:0007669"/>
    <property type="project" value="TreeGrafter"/>
</dbReference>
<evidence type="ECO:0000313" key="17">
    <source>
        <dbReference type="EMBL" id="MBB6211465.1"/>
    </source>
</evidence>
<dbReference type="RefSeq" id="WP_184264275.1">
    <property type="nucleotide sequence ID" value="NZ_JACIIX010000011.1"/>
</dbReference>
<dbReference type="InterPro" id="IPR036412">
    <property type="entry name" value="HAD-like_sf"/>
</dbReference>
<dbReference type="InterPro" id="IPR027256">
    <property type="entry name" value="P-typ_ATPase_IB"/>
</dbReference>
<dbReference type="SUPFAM" id="SSF81653">
    <property type="entry name" value="Calcium ATPase, transduction domain A"/>
    <property type="match status" value="1"/>
</dbReference>
<dbReference type="Pfam" id="PF00403">
    <property type="entry name" value="HMA"/>
    <property type="match status" value="1"/>
</dbReference>
<dbReference type="PROSITE" id="PS01229">
    <property type="entry name" value="COF_2"/>
    <property type="match status" value="1"/>
</dbReference>
<evidence type="ECO:0000256" key="4">
    <source>
        <dbReference type="ARBA" id="ARBA00022475"/>
    </source>
</evidence>
<evidence type="ECO:0000256" key="5">
    <source>
        <dbReference type="ARBA" id="ARBA00022553"/>
    </source>
</evidence>
<dbReference type="InterPro" id="IPR023214">
    <property type="entry name" value="HAD_sf"/>
</dbReference>
<keyword evidence="5" id="KW-0597">Phosphoprotein</keyword>
<dbReference type="CDD" id="cd00371">
    <property type="entry name" value="HMA"/>
    <property type="match status" value="1"/>
</dbReference>
<dbReference type="NCBIfam" id="TIGR01511">
    <property type="entry name" value="ATPase-IB1_Cu"/>
    <property type="match status" value="1"/>
</dbReference>
<evidence type="ECO:0000256" key="8">
    <source>
        <dbReference type="ARBA" id="ARBA00022741"/>
    </source>
</evidence>
<dbReference type="InterPro" id="IPR006121">
    <property type="entry name" value="HMA_dom"/>
</dbReference>
<dbReference type="Pfam" id="PF00122">
    <property type="entry name" value="E1-E2_ATPase"/>
    <property type="match status" value="1"/>
</dbReference>
<dbReference type="Gene3D" id="2.70.150.10">
    <property type="entry name" value="Calcium-transporting ATPase, cytoplasmic transduction domain A"/>
    <property type="match status" value="1"/>
</dbReference>
<sequence length="801" mass="85509">METVAAPSQNSALTGPEAGLCRHCGSPLPASVPDGQDGFCCHGCKGAWDLINGLGLDSYYQKRCFDPQAKTLRPDEEDGSVTDFATYVDHDTATGISTLHLMVEGVQCAACIWLIETVLRRVPLVTQARVNMTTRRLTLSWTGTPQQATEVTAPVMQIGYRLVPYDPQALDQETRRSEKELLRAMAVAGFSAGNIMLFSVSVWSGVDMGSHTRDLFHWISALIAFPTVIYCIRPFARSAWQALRHGRTNMDVPITLGVMIATLMSLWETAMSGAHAYFDAGVTLLFFLLIGRYLDSRSRGRARSAAEHLLSLGGQAVMVLREDGNKVMLPPRQVEPGMTVLVATGERIGVDGVITQGRSDIDSSLISGETTPKPVAVGDKVFAGTLNLSGPLHLRVAAVGEGTLLAEIVRMMEVAEQGRAKFVALADRVARAYAPVVHVLALLTFTGWMTLTTVPWQDALMIAVSVLIITCPCALALAVPVVQVIASGRLLRQGVLLKSATALERVQTVDTVVFDKTGTLTEGQPELVAASGPHGWTDAGLSLAASIALSSRHPLARAVVRRAGLARALTGVEEIPGQGLQVMLDGRRVRLGSAMFCEAPAVEAHPGPELWLRDGVRLQRFCFTDPLRSDAAAVVAGLKRRGLSVLLLSGDRRAAVEAAARAAGISDWVAECTPADKTQRLEVLKAEGRRVMMVGDGLNDAPALAAADVSVSPSTAVDVTQTAADIVFQGGRLAPVLEALDVARRSDRLVRQNFALALAYNGVTIPLSIAGYVTPLIASVAMSTSSVLVIANALRLARRTR</sequence>
<feature type="transmembrane region" description="Helical" evidence="15">
    <location>
        <begin position="460"/>
        <end position="482"/>
    </location>
</feature>
<accession>A0A7W9ZHC3</accession>
<keyword evidence="11" id="KW-1278">Translocase</keyword>
<dbReference type="NCBIfam" id="TIGR01494">
    <property type="entry name" value="ATPase_P-type"/>
    <property type="match status" value="2"/>
</dbReference>
<evidence type="ECO:0000256" key="3">
    <source>
        <dbReference type="ARBA" id="ARBA00022448"/>
    </source>
</evidence>
<dbReference type="GO" id="GO:0043682">
    <property type="term" value="F:P-type divalent copper transporter activity"/>
    <property type="evidence" value="ECO:0007669"/>
    <property type="project" value="TreeGrafter"/>
</dbReference>
<dbReference type="PANTHER" id="PTHR43520">
    <property type="entry name" value="ATP7, ISOFORM B"/>
    <property type="match status" value="1"/>
</dbReference>
<feature type="transmembrane region" description="Helical" evidence="15">
    <location>
        <begin position="276"/>
        <end position="294"/>
    </location>
</feature>
<dbReference type="Pfam" id="PF00702">
    <property type="entry name" value="Hydrolase"/>
    <property type="match status" value="1"/>
</dbReference>
<keyword evidence="4 15" id="KW-1003">Cell membrane</keyword>
<dbReference type="GO" id="GO:0005524">
    <property type="term" value="F:ATP binding"/>
    <property type="evidence" value="ECO:0007669"/>
    <property type="project" value="UniProtKB-UniRule"/>
</dbReference>
<gene>
    <name evidence="17" type="ORF">FHS48_002904</name>
</gene>
<feature type="transmembrane region" description="Helical" evidence="15">
    <location>
        <begin position="215"/>
        <end position="232"/>
    </location>
</feature>
<keyword evidence="14 15" id="KW-0472">Membrane</keyword>
<keyword evidence="6 15" id="KW-0812">Transmembrane</keyword>
<dbReference type="CDD" id="cd02092">
    <property type="entry name" value="P-type_ATPase_FixI-like"/>
    <property type="match status" value="1"/>
</dbReference>
<dbReference type="InterPro" id="IPR021993">
    <property type="entry name" value="ATPase-cat-bd"/>
</dbReference>
<keyword evidence="13" id="KW-0406">Ion transport</keyword>
<evidence type="ECO:0000256" key="15">
    <source>
        <dbReference type="RuleBase" id="RU362081"/>
    </source>
</evidence>
<feature type="domain" description="HMA" evidence="16">
    <location>
        <begin position="97"/>
        <end position="163"/>
    </location>
</feature>
<evidence type="ECO:0000259" key="16">
    <source>
        <dbReference type="PROSITE" id="PS50846"/>
    </source>
</evidence>
<evidence type="ECO:0000256" key="9">
    <source>
        <dbReference type="ARBA" id="ARBA00022840"/>
    </source>
</evidence>
<evidence type="ECO:0000256" key="2">
    <source>
        <dbReference type="ARBA" id="ARBA00006024"/>
    </source>
</evidence>
<evidence type="ECO:0000256" key="11">
    <source>
        <dbReference type="ARBA" id="ARBA00022967"/>
    </source>
</evidence>
<dbReference type="SUPFAM" id="SSF81665">
    <property type="entry name" value="Calcium ATPase, transmembrane domain M"/>
    <property type="match status" value="1"/>
</dbReference>
<feature type="transmembrane region" description="Helical" evidence="15">
    <location>
        <begin position="252"/>
        <end position="270"/>
    </location>
</feature>
<dbReference type="PROSITE" id="PS50846">
    <property type="entry name" value="HMA_2"/>
    <property type="match status" value="1"/>
</dbReference>
<comment type="similarity">
    <text evidence="2 15">Belongs to the cation transport ATPase (P-type) (TC 3.A.3) family. Type IB subfamily.</text>
</comment>
<dbReference type="Gene3D" id="3.30.70.100">
    <property type="match status" value="1"/>
</dbReference>
<dbReference type="PRINTS" id="PR00943">
    <property type="entry name" value="CUATPASE"/>
</dbReference>
<dbReference type="Pfam" id="PF12156">
    <property type="entry name" value="ATPase-cat_bd"/>
    <property type="match status" value="1"/>
</dbReference>
<dbReference type="InterPro" id="IPR018303">
    <property type="entry name" value="ATPase_P-typ_P_site"/>
</dbReference>
<evidence type="ECO:0000256" key="13">
    <source>
        <dbReference type="ARBA" id="ARBA00023065"/>
    </source>
</evidence>
<dbReference type="GO" id="GO:0016887">
    <property type="term" value="F:ATP hydrolysis activity"/>
    <property type="evidence" value="ECO:0007669"/>
    <property type="project" value="InterPro"/>
</dbReference>
<dbReference type="PRINTS" id="PR00119">
    <property type="entry name" value="CATATPASE"/>
</dbReference>
<dbReference type="InterPro" id="IPR059000">
    <property type="entry name" value="ATPase_P-type_domA"/>
</dbReference>
<dbReference type="SUPFAM" id="SSF56784">
    <property type="entry name" value="HAD-like"/>
    <property type="match status" value="1"/>
</dbReference>
<dbReference type="SUPFAM" id="SSF55008">
    <property type="entry name" value="HMA, heavy metal-associated domain"/>
    <property type="match status" value="1"/>
</dbReference>
<evidence type="ECO:0000313" key="18">
    <source>
        <dbReference type="Proteomes" id="UP000544872"/>
    </source>
</evidence>
<organism evidence="17 18">
    <name type="scientific">Novispirillum itersonii</name>
    <name type="common">Aquaspirillum itersonii</name>
    <dbReference type="NCBI Taxonomy" id="189"/>
    <lineage>
        <taxon>Bacteria</taxon>
        <taxon>Pseudomonadati</taxon>
        <taxon>Pseudomonadota</taxon>
        <taxon>Alphaproteobacteria</taxon>
        <taxon>Rhodospirillales</taxon>
        <taxon>Novispirillaceae</taxon>
        <taxon>Novispirillum</taxon>
    </lineage>
</organism>
<evidence type="ECO:0000256" key="7">
    <source>
        <dbReference type="ARBA" id="ARBA00022723"/>
    </source>
</evidence>
<dbReference type="Gene3D" id="3.40.1110.10">
    <property type="entry name" value="Calcium-transporting ATPase, cytoplasmic domain N"/>
    <property type="match status" value="1"/>
</dbReference>